<dbReference type="EMBL" id="WXEY01000004">
    <property type="protein sequence ID" value="MZP29316.1"/>
    <property type="molecule type" value="Genomic_DNA"/>
</dbReference>
<evidence type="ECO:0000259" key="6">
    <source>
        <dbReference type="PROSITE" id="PS51007"/>
    </source>
</evidence>
<name>A0A845L136_9FIRM</name>
<evidence type="ECO:0000256" key="4">
    <source>
        <dbReference type="PROSITE-ProRule" id="PRU00433"/>
    </source>
</evidence>
<keyword evidence="1 4" id="KW-0349">Heme</keyword>
<dbReference type="Proteomes" id="UP000463470">
    <property type="component" value="Unassembled WGS sequence"/>
</dbReference>
<reference evidence="7 8" key="1">
    <citation type="submission" date="2020-01" db="EMBL/GenBank/DDBJ databases">
        <title>Whole-genome sequence of Heliobacterium undosum DSM 13378.</title>
        <authorList>
            <person name="Kyndt J.A."/>
            <person name="Meyer T.E."/>
        </authorList>
    </citation>
    <scope>NUCLEOTIDE SEQUENCE [LARGE SCALE GENOMIC DNA]</scope>
    <source>
        <strain evidence="7 8">DSM 13378</strain>
    </source>
</reference>
<keyword evidence="3 4" id="KW-0408">Iron</keyword>
<dbReference type="PANTHER" id="PTHR33751:SF1">
    <property type="entry name" value="CBB3-TYPE CYTOCHROME C OXIDASE SUBUNIT FIXP"/>
    <property type="match status" value="1"/>
</dbReference>
<dbReference type="AlphaFoldDB" id="A0A845L136"/>
<evidence type="ECO:0000256" key="5">
    <source>
        <dbReference type="SAM" id="MobiDB-lite"/>
    </source>
</evidence>
<sequence>MGTRKLVMFGSTGLLLAGILLAPSWQAQGELVRGHELYKTHCASCHGEDGKGVQGVKAATLNNEGFLKVASDDYLLKSIRLGRPSLATNAMPHFDASKLPDEKVNLIIKNMRSWHPEISAPVETGEKVAGDPVKGEAFYKAACAACHGQKGEGGIGAALLDPGYLNAASDEFILHSITAGRPGTNMPPYPDSPDIRNVVAFLRSKQVPYDPAAKKEAEKGESKDKAAADGEKSKN</sequence>
<evidence type="ECO:0000256" key="3">
    <source>
        <dbReference type="ARBA" id="ARBA00023004"/>
    </source>
</evidence>
<protein>
    <submittedName>
        <fullName evidence="7">C-type cytochrome</fullName>
    </submittedName>
</protein>
<dbReference type="GO" id="GO:0020037">
    <property type="term" value="F:heme binding"/>
    <property type="evidence" value="ECO:0007669"/>
    <property type="project" value="InterPro"/>
</dbReference>
<evidence type="ECO:0000313" key="7">
    <source>
        <dbReference type="EMBL" id="MZP29316.1"/>
    </source>
</evidence>
<organism evidence="7 8">
    <name type="scientific">Heliomicrobium undosum</name>
    <dbReference type="NCBI Taxonomy" id="121734"/>
    <lineage>
        <taxon>Bacteria</taxon>
        <taxon>Bacillati</taxon>
        <taxon>Bacillota</taxon>
        <taxon>Clostridia</taxon>
        <taxon>Eubacteriales</taxon>
        <taxon>Heliobacteriaceae</taxon>
        <taxon>Heliomicrobium</taxon>
    </lineage>
</organism>
<keyword evidence="2 4" id="KW-0479">Metal-binding</keyword>
<dbReference type="SUPFAM" id="SSF46626">
    <property type="entry name" value="Cytochrome c"/>
    <property type="match status" value="2"/>
</dbReference>
<dbReference type="InterPro" id="IPR050597">
    <property type="entry name" value="Cytochrome_c_Oxidase_Subunit"/>
</dbReference>
<dbReference type="Gene3D" id="1.10.760.10">
    <property type="entry name" value="Cytochrome c-like domain"/>
    <property type="match status" value="2"/>
</dbReference>
<evidence type="ECO:0000256" key="2">
    <source>
        <dbReference type="ARBA" id="ARBA00022723"/>
    </source>
</evidence>
<dbReference type="RefSeq" id="WP_161256506.1">
    <property type="nucleotide sequence ID" value="NZ_WXEY01000004.1"/>
</dbReference>
<dbReference type="Pfam" id="PF13442">
    <property type="entry name" value="Cytochrome_CBB3"/>
    <property type="match status" value="2"/>
</dbReference>
<dbReference type="GO" id="GO:0009055">
    <property type="term" value="F:electron transfer activity"/>
    <property type="evidence" value="ECO:0007669"/>
    <property type="project" value="InterPro"/>
</dbReference>
<keyword evidence="8" id="KW-1185">Reference proteome</keyword>
<feature type="region of interest" description="Disordered" evidence="5">
    <location>
        <begin position="209"/>
        <end position="235"/>
    </location>
</feature>
<dbReference type="OrthoDB" id="9779283at2"/>
<dbReference type="GO" id="GO:0046872">
    <property type="term" value="F:metal ion binding"/>
    <property type="evidence" value="ECO:0007669"/>
    <property type="project" value="UniProtKB-KW"/>
</dbReference>
<evidence type="ECO:0000256" key="1">
    <source>
        <dbReference type="ARBA" id="ARBA00022617"/>
    </source>
</evidence>
<feature type="domain" description="Cytochrome c" evidence="6">
    <location>
        <begin position="130"/>
        <end position="206"/>
    </location>
</feature>
<accession>A0A845L136</accession>
<feature type="compositionally biased region" description="Basic and acidic residues" evidence="5">
    <location>
        <begin position="212"/>
        <end position="235"/>
    </location>
</feature>
<feature type="domain" description="Cytochrome c" evidence="6">
    <location>
        <begin position="29"/>
        <end position="114"/>
    </location>
</feature>
<proteinExistence type="predicted"/>
<dbReference type="PROSITE" id="PS51007">
    <property type="entry name" value="CYTC"/>
    <property type="match status" value="2"/>
</dbReference>
<evidence type="ECO:0000313" key="8">
    <source>
        <dbReference type="Proteomes" id="UP000463470"/>
    </source>
</evidence>
<dbReference type="InterPro" id="IPR036909">
    <property type="entry name" value="Cyt_c-like_dom_sf"/>
</dbReference>
<dbReference type="PANTHER" id="PTHR33751">
    <property type="entry name" value="CBB3-TYPE CYTOCHROME C OXIDASE SUBUNIT FIXP"/>
    <property type="match status" value="1"/>
</dbReference>
<gene>
    <name evidence="7" type="ORF">GTO91_06305</name>
</gene>
<comment type="caution">
    <text evidence="7">The sequence shown here is derived from an EMBL/GenBank/DDBJ whole genome shotgun (WGS) entry which is preliminary data.</text>
</comment>
<dbReference type="InterPro" id="IPR009056">
    <property type="entry name" value="Cyt_c-like_dom"/>
</dbReference>